<dbReference type="GeneID" id="303297771"/>
<protein>
    <submittedName>
        <fullName evidence="2">Uncharacterized protein</fullName>
    </submittedName>
</protein>
<reference evidence="3" key="1">
    <citation type="journal article" date="2019" name="Int. J. Syst. Evol. Microbiol.">
        <title>The Global Catalogue of Microorganisms (GCM) 10K type strain sequencing project: providing services to taxonomists for standard genome sequencing and annotation.</title>
        <authorList>
            <consortium name="The Broad Institute Genomics Platform"/>
            <consortium name="The Broad Institute Genome Sequencing Center for Infectious Disease"/>
            <person name="Wu L."/>
            <person name="Ma J."/>
        </authorList>
    </citation>
    <scope>NUCLEOTIDE SEQUENCE [LARGE SCALE GENOMIC DNA]</scope>
    <source>
        <strain evidence="3">CGMCC 1.16455</strain>
    </source>
</reference>
<name>A0ABW0FIZ0_9MICO</name>
<keyword evidence="3" id="KW-1185">Reference proteome</keyword>
<proteinExistence type="predicted"/>
<dbReference type="Proteomes" id="UP001595937">
    <property type="component" value="Unassembled WGS sequence"/>
</dbReference>
<sequence>MHHEDETAAPAATWRDQLIELDLPGVGPITASADPQLLRDAGDVAHTAGAVHAADAAHAMDAADSVHAADAADEVAFRRRQPTTPPSVETVRSTLQARPPLELEHTWLVLPALGPVLPTLAPDGMVVADVSGRESPFEVRVRPADGPARPSREGALAGAPVDGRPRSPQPPTRTWFRRPVVAGALRRRGGPVALGALVGPRRDWFEPAAAVREDLLAAHPDQALERALLIAVEHGQAAVLRIGPAGLDVIPTGSDPRVPALEGIELLVTARPAQCPLHGRDGEGPCRPLGGPWIRASQEAQVMWEARRSQALAVQDCGVCFGEALPPEPDQPRVPRLAPRTPVVEISRLHLRGGEMVRIDPIIPPRRRR</sequence>
<evidence type="ECO:0000313" key="2">
    <source>
        <dbReference type="EMBL" id="MFC5299177.1"/>
    </source>
</evidence>
<accession>A0ABW0FIZ0</accession>
<gene>
    <name evidence="2" type="ORF">ACFPK8_16805</name>
</gene>
<organism evidence="2 3">
    <name type="scientific">Brachybacterium tyrofermentans</name>
    <dbReference type="NCBI Taxonomy" id="47848"/>
    <lineage>
        <taxon>Bacteria</taxon>
        <taxon>Bacillati</taxon>
        <taxon>Actinomycetota</taxon>
        <taxon>Actinomycetes</taxon>
        <taxon>Micrococcales</taxon>
        <taxon>Dermabacteraceae</taxon>
        <taxon>Brachybacterium</taxon>
    </lineage>
</organism>
<feature type="region of interest" description="Disordered" evidence="1">
    <location>
        <begin position="140"/>
        <end position="174"/>
    </location>
</feature>
<evidence type="ECO:0000256" key="1">
    <source>
        <dbReference type="SAM" id="MobiDB-lite"/>
    </source>
</evidence>
<comment type="caution">
    <text evidence="2">The sequence shown here is derived from an EMBL/GenBank/DDBJ whole genome shotgun (WGS) entry which is preliminary data.</text>
</comment>
<evidence type="ECO:0000313" key="3">
    <source>
        <dbReference type="Proteomes" id="UP001595937"/>
    </source>
</evidence>
<dbReference type="RefSeq" id="WP_193116557.1">
    <property type="nucleotide sequence ID" value="NZ_BAAAIR010000042.1"/>
</dbReference>
<dbReference type="EMBL" id="JBHSLN010000086">
    <property type="protein sequence ID" value="MFC5299177.1"/>
    <property type="molecule type" value="Genomic_DNA"/>
</dbReference>